<evidence type="ECO:0008006" key="5">
    <source>
        <dbReference type="Google" id="ProtNLM"/>
    </source>
</evidence>
<evidence type="ECO:0000313" key="4">
    <source>
        <dbReference type="Proteomes" id="UP000324974"/>
    </source>
</evidence>
<dbReference type="KEGG" id="lrs:PX52LOC_02664"/>
<evidence type="ECO:0000313" key="3">
    <source>
        <dbReference type="EMBL" id="QEL15729.1"/>
    </source>
</evidence>
<feature type="compositionally biased region" description="Polar residues" evidence="1">
    <location>
        <begin position="191"/>
        <end position="239"/>
    </location>
</feature>
<dbReference type="EMBL" id="CP042425">
    <property type="protein sequence ID" value="QEL15729.1"/>
    <property type="molecule type" value="Genomic_DNA"/>
</dbReference>
<proteinExistence type="predicted"/>
<keyword evidence="4" id="KW-1185">Reference proteome</keyword>
<evidence type="ECO:0000256" key="2">
    <source>
        <dbReference type="SAM" id="SignalP"/>
    </source>
</evidence>
<feature type="chain" id="PRO_5023034099" description="Carboxypeptidase regulatory-like domain-containing protein" evidence="2">
    <location>
        <begin position="25"/>
        <end position="325"/>
    </location>
</feature>
<protein>
    <recommendedName>
        <fullName evidence="5">Carboxypeptidase regulatory-like domain-containing protein</fullName>
    </recommendedName>
</protein>
<reference evidence="4" key="1">
    <citation type="submission" date="2019-08" db="EMBL/GenBank/DDBJ databases">
        <title>Limnoglobus roseus gen. nov., sp. nov., a novel freshwater planctomycete with a giant genome from the family Gemmataceae.</title>
        <authorList>
            <person name="Kulichevskaya I.S."/>
            <person name="Naumoff D.G."/>
            <person name="Miroshnikov K."/>
            <person name="Ivanova A."/>
            <person name="Philippov D.A."/>
            <person name="Hakobyan A."/>
            <person name="Rijpstra I.C."/>
            <person name="Sinninghe Damste J.S."/>
            <person name="Liesack W."/>
            <person name="Dedysh S.N."/>
        </authorList>
    </citation>
    <scope>NUCLEOTIDE SEQUENCE [LARGE SCALE GENOMIC DNA]</scope>
    <source>
        <strain evidence="4">PX52</strain>
    </source>
</reference>
<dbReference type="Proteomes" id="UP000324974">
    <property type="component" value="Chromosome"/>
</dbReference>
<dbReference type="AlphaFoldDB" id="A0A5C1A8R7"/>
<sequence length="325" mass="36616">MKFTLGSMLLVLSVVAASSGSTQAAWNNVFQLTCNDRPRTSYYAAPAPAPDACCAQPERRVEYVQRSYYQPVTEWRRESYRVPVKETVKSYYWEPVKSYSYTSYYDPCSQSCQEIAVPRTSYVMKEQCNSVERMVEKTRLVPVRSYREVTETTPVVTYYYPPTRRSSYYTVPAPPIGAPRIDEFRNAPPAGSQTSPGTPETINPTDLPTGNSFPRQMPPATSNKPSASKSLPANANTASRPARLRGEVVEKDQLTPKAGSKLVFVNADNHEDRKYAKANEFGEFDLTLPAGDWYLYVDRGDGNAVRYKKLTIAPNDTRDFRLVSR</sequence>
<organism evidence="3 4">
    <name type="scientific">Limnoglobus roseus</name>
    <dbReference type="NCBI Taxonomy" id="2598579"/>
    <lineage>
        <taxon>Bacteria</taxon>
        <taxon>Pseudomonadati</taxon>
        <taxon>Planctomycetota</taxon>
        <taxon>Planctomycetia</taxon>
        <taxon>Gemmatales</taxon>
        <taxon>Gemmataceae</taxon>
        <taxon>Limnoglobus</taxon>
    </lineage>
</organism>
<feature type="signal peptide" evidence="2">
    <location>
        <begin position="1"/>
        <end position="24"/>
    </location>
</feature>
<dbReference type="OrthoDB" id="270566at2"/>
<gene>
    <name evidence="3" type="ORF">PX52LOC_02664</name>
</gene>
<feature type="region of interest" description="Disordered" evidence="1">
    <location>
        <begin position="179"/>
        <end position="244"/>
    </location>
</feature>
<accession>A0A5C1A8R7</accession>
<dbReference type="RefSeq" id="WP_149110513.1">
    <property type="nucleotide sequence ID" value="NZ_CP042425.1"/>
</dbReference>
<name>A0A5C1A8R7_9BACT</name>
<keyword evidence="2" id="KW-0732">Signal</keyword>
<evidence type="ECO:0000256" key="1">
    <source>
        <dbReference type="SAM" id="MobiDB-lite"/>
    </source>
</evidence>